<evidence type="ECO:0000313" key="5">
    <source>
        <dbReference type="Proteomes" id="UP001359485"/>
    </source>
</evidence>
<feature type="region of interest" description="Disordered" evidence="1">
    <location>
        <begin position="154"/>
        <end position="185"/>
    </location>
</feature>
<dbReference type="InterPro" id="IPR000300">
    <property type="entry name" value="IPPc"/>
</dbReference>
<dbReference type="InterPro" id="IPR036691">
    <property type="entry name" value="Endo/exonu/phosph_ase_sf"/>
</dbReference>
<dbReference type="EMBL" id="JAWJWF010000046">
    <property type="protein sequence ID" value="KAK6624206.1"/>
    <property type="molecule type" value="Genomic_DNA"/>
</dbReference>
<feature type="transmembrane region" description="Helical" evidence="2">
    <location>
        <begin position="423"/>
        <end position="444"/>
    </location>
</feature>
<evidence type="ECO:0000259" key="3">
    <source>
        <dbReference type="SMART" id="SM00128"/>
    </source>
</evidence>
<keyword evidence="2" id="KW-0812">Transmembrane</keyword>
<evidence type="ECO:0000256" key="1">
    <source>
        <dbReference type="SAM" id="MobiDB-lite"/>
    </source>
</evidence>
<evidence type="ECO:0000313" key="4">
    <source>
        <dbReference type="EMBL" id="KAK6624206.1"/>
    </source>
</evidence>
<keyword evidence="2" id="KW-1133">Transmembrane helix</keyword>
<feature type="compositionally biased region" description="Basic and acidic residues" evidence="1">
    <location>
        <begin position="229"/>
        <end position="260"/>
    </location>
</feature>
<keyword evidence="5" id="KW-1185">Reference proteome</keyword>
<sequence length="652" mass="72956">MSLSKLLTQNKSKVGCFNTGAEDDNVMDKMSNVNSLTMSQKKSRHMLRKNLTRGYSDPESKTTRLSLCCAVTESSSHTPPHSNHFQTTQLGSRTCDDDGHVVQTRDCESQTVDSNPGTPIKKSTIETTVIADAETQYVPTELCKNDVLYTLNNQPSGSLSPVKFADEDDDEDEEIASSGSSNSLTLCQSDDLVRRHHTKRLSVDNLIVSPPSPPFSVRHSSPDSVKSVPELKDRRRRMSHDSARENKMGSKLEAGDGENSRHVSMDSLARQSLLAAQVLHLIPTEKARERNFLHGRIGANSMLGPVELDRVLPKREIKIFVGTWNMNGEPPPPELNDFMLPNGLEHIPDVIAVGTQESSPERYDWEVKIQETIGPSHVLFHSAALGTIHLAIFLRRDLLWYCSVAEESSLSVRPGMAFRTKGAVAIAFILFGTSYLFITSHLTAHQDKVKERIHDVKRIVRSLDLPKNLPLRHRLKSKDVTQNFDCVFWFGDLNFRLAQPREDVIHWVEEYKFPLIVDLKSDQLKKLILEGTCLSTFQEGSITFPPTYKYDVGTQNFDTSSKQRTPAYTDRILFKSKGGNLSCVTYSSVPTICTSDHKPVWGVYRGTVRPGIDTIPLSAGLFNREVYLEGIKRRAADLGRRDLGLAAFCSIQ</sequence>
<dbReference type="Proteomes" id="UP001359485">
    <property type="component" value="Unassembled WGS sequence"/>
</dbReference>
<dbReference type="PANTHER" id="PTHR47039:SF1">
    <property type="entry name" value="INOSITOL POLYPHOSPHATE 5-PHOSPHATASE E"/>
    <property type="match status" value="1"/>
</dbReference>
<comment type="caution">
    <text evidence="4">The sequence shown here is derived from an EMBL/GenBank/DDBJ whole genome shotgun (WGS) entry which is preliminary data.</text>
</comment>
<feature type="compositionally biased region" description="Acidic residues" evidence="1">
    <location>
        <begin position="166"/>
        <end position="175"/>
    </location>
</feature>
<feature type="domain" description="Inositol polyphosphate-related phosphatase" evidence="3">
    <location>
        <begin position="315"/>
        <end position="612"/>
    </location>
</feature>
<evidence type="ECO:0000256" key="2">
    <source>
        <dbReference type="SAM" id="Phobius"/>
    </source>
</evidence>
<gene>
    <name evidence="4" type="ORF">RUM44_011065</name>
</gene>
<dbReference type="Pfam" id="PF22669">
    <property type="entry name" value="Exo_endo_phos2"/>
    <property type="match status" value="1"/>
</dbReference>
<dbReference type="InterPro" id="IPR053321">
    <property type="entry name" value="IPP-5-Phosphatase_Type_IV"/>
</dbReference>
<accession>A0ABR1ANX8</accession>
<dbReference type="SMART" id="SM00128">
    <property type="entry name" value="IPPc"/>
    <property type="match status" value="1"/>
</dbReference>
<feature type="region of interest" description="Disordered" evidence="1">
    <location>
        <begin position="204"/>
        <end position="260"/>
    </location>
</feature>
<dbReference type="Gene3D" id="3.60.10.10">
    <property type="entry name" value="Endonuclease/exonuclease/phosphatase"/>
    <property type="match status" value="1"/>
</dbReference>
<reference evidence="4 5" key="1">
    <citation type="submission" date="2023-09" db="EMBL/GenBank/DDBJ databases">
        <title>Genomes of two closely related lineages of the louse Polyplax serrata with different host specificities.</title>
        <authorList>
            <person name="Martinu J."/>
            <person name="Tarabai H."/>
            <person name="Stefka J."/>
            <person name="Hypsa V."/>
        </authorList>
    </citation>
    <scope>NUCLEOTIDE SEQUENCE [LARGE SCALE GENOMIC DNA]</scope>
    <source>
        <strain evidence="4">98ZLc_SE</strain>
    </source>
</reference>
<proteinExistence type="predicted"/>
<organism evidence="4 5">
    <name type="scientific">Polyplax serrata</name>
    <name type="common">Common mouse louse</name>
    <dbReference type="NCBI Taxonomy" id="468196"/>
    <lineage>
        <taxon>Eukaryota</taxon>
        <taxon>Metazoa</taxon>
        <taxon>Ecdysozoa</taxon>
        <taxon>Arthropoda</taxon>
        <taxon>Hexapoda</taxon>
        <taxon>Insecta</taxon>
        <taxon>Pterygota</taxon>
        <taxon>Neoptera</taxon>
        <taxon>Paraneoptera</taxon>
        <taxon>Psocodea</taxon>
        <taxon>Troctomorpha</taxon>
        <taxon>Phthiraptera</taxon>
        <taxon>Anoplura</taxon>
        <taxon>Polyplacidae</taxon>
        <taxon>Polyplax</taxon>
    </lineage>
</organism>
<dbReference type="SUPFAM" id="SSF56219">
    <property type="entry name" value="DNase I-like"/>
    <property type="match status" value="1"/>
</dbReference>
<name>A0ABR1ANX8_POLSC</name>
<dbReference type="PANTHER" id="PTHR47039">
    <property type="entry name" value="INOSITOL POLYPHOSPHATE 5-PHOSPHATASE E"/>
    <property type="match status" value="1"/>
</dbReference>
<keyword evidence="2" id="KW-0472">Membrane</keyword>
<protein>
    <recommendedName>
        <fullName evidence="3">Inositol polyphosphate-related phosphatase domain-containing protein</fullName>
    </recommendedName>
</protein>